<dbReference type="EMBL" id="JBDODL010004179">
    <property type="protein sequence ID" value="MES1922963.1"/>
    <property type="molecule type" value="Genomic_DNA"/>
</dbReference>
<accession>A0ABV2ATG5</accession>
<keyword evidence="1" id="KW-0812">Transmembrane</keyword>
<keyword evidence="3" id="KW-1185">Reference proteome</keyword>
<proteinExistence type="predicted"/>
<evidence type="ECO:0000256" key="1">
    <source>
        <dbReference type="SAM" id="Phobius"/>
    </source>
</evidence>
<organism evidence="2 3">
    <name type="scientific">Bonamia ostreae</name>
    <dbReference type="NCBI Taxonomy" id="126728"/>
    <lineage>
        <taxon>Eukaryota</taxon>
        <taxon>Sar</taxon>
        <taxon>Rhizaria</taxon>
        <taxon>Endomyxa</taxon>
        <taxon>Ascetosporea</taxon>
        <taxon>Haplosporida</taxon>
        <taxon>Bonamia</taxon>
    </lineage>
</organism>
<evidence type="ECO:0000313" key="2">
    <source>
        <dbReference type="EMBL" id="MES1922963.1"/>
    </source>
</evidence>
<protein>
    <submittedName>
        <fullName evidence="2">Uncharacterized protein</fullName>
    </submittedName>
</protein>
<feature type="non-terminal residue" evidence="2">
    <location>
        <position position="209"/>
    </location>
</feature>
<keyword evidence="1" id="KW-1133">Transmembrane helix</keyword>
<sequence>ELVEYLLRITEKITQKMKLSKKFNILLQYAVLVIIAFLRCGLIDVILEITENINSEIRSFGQILLKNLQQFCGDFFPAKLFNQYFSLDAVELDAIDFKSSKYKMASNLIININFSLPFNENFVPLKSVFVPTNEAEQAERNSSAKSKESEKVNSFIENLFEKVKKIDIFSFYRRYRYLIKNIPNNIDFPHFLISHKNFRLGVNERKHVF</sequence>
<name>A0ABV2ATG5_9EUKA</name>
<keyword evidence="1" id="KW-0472">Membrane</keyword>
<feature type="non-terminal residue" evidence="2">
    <location>
        <position position="1"/>
    </location>
</feature>
<dbReference type="Proteomes" id="UP001439008">
    <property type="component" value="Unassembled WGS sequence"/>
</dbReference>
<reference evidence="2 3" key="1">
    <citation type="journal article" date="2024" name="BMC Biol.">
        <title>Comparative genomics of Ascetosporea gives new insight into the evolutionary basis for animal parasitism in Rhizaria.</title>
        <authorList>
            <person name="Hiltunen Thoren M."/>
            <person name="Onut-Brannstrom I."/>
            <person name="Alfjorden A."/>
            <person name="Peckova H."/>
            <person name="Swords F."/>
            <person name="Hooper C."/>
            <person name="Holzer A.S."/>
            <person name="Bass D."/>
            <person name="Burki F."/>
        </authorList>
    </citation>
    <scope>NUCLEOTIDE SEQUENCE [LARGE SCALE GENOMIC DNA]</scope>
    <source>
        <strain evidence="2">20-A016</strain>
    </source>
</reference>
<comment type="caution">
    <text evidence="2">The sequence shown here is derived from an EMBL/GenBank/DDBJ whole genome shotgun (WGS) entry which is preliminary data.</text>
</comment>
<feature type="transmembrane region" description="Helical" evidence="1">
    <location>
        <begin position="26"/>
        <end position="47"/>
    </location>
</feature>
<evidence type="ECO:0000313" key="3">
    <source>
        <dbReference type="Proteomes" id="UP001439008"/>
    </source>
</evidence>
<gene>
    <name evidence="2" type="ORF">MHBO_004495</name>
</gene>